<feature type="domain" description="MobA/MobL protein" evidence="3">
    <location>
        <begin position="17"/>
        <end position="104"/>
    </location>
</feature>
<keyword evidence="2" id="KW-0184">Conjugation</keyword>
<dbReference type="AlphaFoldDB" id="A0A318QDM2"/>
<dbReference type="EMBL" id="NKUA01000028">
    <property type="protein sequence ID" value="PYD77717.1"/>
    <property type="molecule type" value="Genomic_DNA"/>
</dbReference>
<comment type="similarity">
    <text evidence="1">Belongs to the MobA/MobL family.</text>
</comment>
<proteinExistence type="inferred from homology"/>
<dbReference type="Proteomes" id="UP000247814">
    <property type="component" value="Unassembled WGS sequence"/>
</dbReference>
<evidence type="ECO:0000256" key="1">
    <source>
        <dbReference type="ARBA" id="ARBA00010873"/>
    </source>
</evidence>
<keyword evidence="5" id="KW-1185">Reference proteome</keyword>
<dbReference type="RefSeq" id="WP_167400908.1">
    <property type="nucleotide sequence ID" value="NZ_NKUA01000028.1"/>
</dbReference>
<organism evidence="4 5">
    <name type="scientific">Komagataeibacter sucrofermentans</name>
    <dbReference type="NCBI Taxonomy" id="1053551"/>
    <lineage>
        <taxon>Bacteria</taxon>
        <taxon>Pseudomonadati</taxon>
        <taxon>Pseudomonadota</taxon>
        <taxon>Alphaproteobacteria</taxon>
        <taxon>Acetobacterales</taxon>
        <taxon>Acetobacteraceae</taxon>
        <taxon>Komagataeibacter</taxon>
    </lineage>
</organism>
<evidence type="ECO:0000313" key="5">
    <source>
        <dbReference type="Proteomes" id="UP000247814"/>
    </source>
</evidence>
<accession>A0A318QDM2</accession>
<dbReference type="Gene3D" id="3.30.930.30">
    <property type="match status" value="1"/>
</dbReference>
<feature type="non-terminal residue" evidence="4">
    <location>
        <position position="104"/>
    </location>
</feature>
<evidence type="ECO:0000256" key="2">
    <source>
        <dbReference type="ARBA" id="ARBA00022971"/>
    </source>
</evidence>
<evidence type="ECO:0000259" key="3">
    <source>
        <dbReference type="Pfam" id="PF03389"/>
    </source>
</evidence>
<evidence type="ECO:0000313" key="4">
    <source>
        <dbReference type="EMBL" id="PYD77717.1"/>
    </source>
</evidence>
<dbReference type="InterPro" id="IPR005053">
    <property type="entry name" value="MobA_MobL"/>
</dbReference>
<name>A0A318QDM2_9PROT</name>
<dbReference type="Pfam" id="PF03389">
    <property type="entry name" value="MobA_MobL"/>
    <property type="match status" value="1"/>
</dbReference>
<comment type="caution">
    <text evidence="4">The sequence shown here is derived from an EMBL/GenBank/DDBJ whole genome shotgun (WGS) entry which is preliminary data.</text>
</comment>
<reference evidence="4 5" key="1">
    <citation type="submission" date="2017-07" db="EMBL/GenBank/DDBJ databases">
        <title>A draft genome sequence of Komagataeibacter sucrofermentans LMG 18788.</title>
        <authorList>
            <person name="Skraban J."/>
            <person name="Cleenwerck I."/>
            <person name="Vandamme P."/>
            <person name="Trcek J."/>
        </authorList>
    </citation>
    <scope>NUCLEOTIDE SEQUENCE [LARGE SCALE GENOMIC DNA]</scope>
    <source>
        <strain evidence="4 5">LMG 18788</strain>
    </source>
</reference>
<sequence length="104" mass="11634">MAIYHLHAKVISRATGRSAVAAAAYRAASRLHDVRLDRDHDFSNKSGVVHSEILLPDGAPERFLDRATLWNEVEAIEKRKDAQLAREVEFSIPREMTQAQGIAL</sequence>
<gene>
    <name evidence="4" type="ORF">CFR77_14100</name>
</gene>
<protein>
    <submittedName>
        <fullName evidence="4">Mobilization protein</fullName>
    </submittedName>
</protein>